<dbReference type="InterPro" id="IPR034193">
    <property type="entry name" value="PCSK9_ProteinaseK-like"/>
</dbReference>
<dbReference type="AlphaFoldDB" id="A0A918T4G1"/>
<dbReference type="PANTHER" id="PTHR43806">
    <property type="entry name" value="PEPTIDASE S8"/>
    <property type="match status" value="1"/>
</dbReference>
<dbReference type="InterPro" id="IPR015500">
    <property type="entry name" value="Peptidase_S8_subtilisin-rel"/>
</dbReference>
<evidence type="ECO:0000256" key="2">
    <source>
        <dbReference type="ARBA" id="ARBA00022670"/>
    </source>
</evidence>
<feature type="signal peptide" evidence="9">
    <location>
        <begin position="1"/>
        <end position="34"/>
    </location>
</feature>
<dbReference type="Proteomes" id="UP000644020">
    <property type="component" value="Unassembled WGS sequence"/>
</dbReference>
<dbReference type="RefSeq" id="WP_189978704.1">
    <property type="nucleotide sequence ID" value="NZ_BMUL01000009.1"/>
</dbReference>
<dbReference type="InterPro" id="IPR006311">
    <property type="entry name" value="TAT_signal"/>
</dbReference>
<dbReference type="EMBL" id="BMUL01000009">
    <property type="protein sequence ID" value="GHA90069.1"/>
    <property type="molecule type" value="Genomic_DNA"/>
</dbReference>
<evidence type="ECO:0000313" key="12">
    <source>
        <dbReference type="EMBL" id="GHA90069.1"/>
    </source>
</evidence>
<dbReference type="InterPro" id="IPR023827">
    <property type="entry name" value="Peptidase_S8_Asp-AS"/>
</dbReference>
<dbReference type="PROSITE" id="PS00136">
    <property type="entry name" value="SUBTILASE_ASP"/>
    <property type="match status" value="1"/>
</dbReference>
<keyword evidence="3 6" id="KW-0378">Hydrolase</keyword>
<comment type="similarity">
    <text evidence="1 6 7">Belongs to the peptidase S8 family.</text>
</comment>
<gene>
    <name evidence="12" type="ORF">GCM10010305_36960</name>
</gene>
<feature type="active site" description="Charge relay system" evidence="5 6">
    <location>
        <position position="199"/>
    </location>
</feature>
<feature type="domain" description="Peptidase S8/S53" evidence="10">
    <location>
        <begin position="157"/>
        <end position="390"/>
    </location>
</feature>
<evidence type="ECO:0000256" key="1">
    <source>
        <dbReference type="ARBA" id="ARBA00011073"/>
    </source>
</evidence>
<dbReference type="SUPFAM" id="SSF52743">
    <property type="entry name" value="Subtilisin-like"/>
    <property type="match status" value="1"/>
</dbReference>
<comment type="caution">
    <text evidence="12">The sequence shown here is derived from an EMBL/GenBank/DDBJ whole genome shotgun (WGS) entry which is preliminary data.</text>
</comment>
<keyword evidence="13" id="KW-1185">Reference proteome</keyword>
<sequence>MALPKSRPARRTLIASAATVAALATGLAVAPAQAAAPAPAEGVVLAAGTADAIPGSYLVTLKQDAGFAAGSARGRGLIAGYGGKVGKTFGAALNGYTATLDDAAARRLAADPAVATVEQNRTVRADATQTDAPWGLDRIDQAALPLSGTYTYPDSAGAGVTAYVIDTGVRIGHAELGGRAVNGYDAVEGDTVAQDGNGHGTHVATTIAGSTYGVAKAAKVVAVRVLDDNGSGTTAGVVAGIDWVTAHHAAGTPAVANLSLGGGASTTLDNAVKRSIADGVTYAVAAGNSGVNAKNSSPARVTEALTVGATDKTDTKASWSNYGAVVDLFAPGVSITAGWNTSDTATHTISGTSMATPHVAGAAAVYLAGHPAATPAQVATALVNGATPNKVTNPGSGSPNRLLRLVP</sequence>
<feature type="region of interest" description="Disordered" evidence="8">
    <location>
        <begin position="387"/>
        <end position="407"/>
    </location>
</feature>
<evidence type="ECO:0000259" key="10">
    <source>
        <dbReference type="Pfam" id="PF00082"/>
    </source>
</evidence>
<dbReference type="GO" id="GO:0004252">
    <property type="term" value="F:serine-type endopeptidase activity"/>
    <property type="evidence" value="ECO:0007669"/>
    <property type="project" value="UniProtKB-UniRule"/>
</dbReference>
<dbReference type="Pfam" id="PF00082">
    <property type="entry name" value="Peptidase_S8"/>
    <property type="match status" value="1"/>
</dbReference>
<dbReference type="PANTHER" id="PTHR43806:SF11">
    <property type="entry name" value="CEREVISIN-RELATED"/>
    <property type="match status" value="1"/>
</dbReference>
<dbReference type="SUPFAM" id="SSF54897">
    <property type="entry name" value="Protease propeptides/inhibitors"/>
    <property type="match status" value="1"/>
</dbReference>
<reference evidence="12" key="1">
    <citation type="journal article" date="2014" name="Int. J. Syst. Evol. Microbiol.">
        <title>Complete genome sequence of Corynebacterium casei LMG S-19264T (=DSM 44701T), isolated from a smear-ripened cheese.</title>
        <authorList>
            <consortium name="US DOE Joint Genome Institute (JGI-PGF)"/>
            <person name="Walter F."/>
            <person name="Albersmeier A."/>
            <person name="Kalinowski J."/>
            <person name="Ruckert C."/>
        </authorList>
    </citation>
    <scope>NUCLEOTIDE SEQUENCE</scope>
    <source>
        <strain evidence="12">JCM 4518</strain>
    </source>
</reference>
<dbReference type="PRINTS" id="PR00723">
    <property type="entry name" value="SUBTILISIN"/>
</dbReference>
<dbReference type="InterPro" id="IPR000209">
    <property type="entry name" value="Peptidase_S8/S53_dom"/>
</dbReference>
<evidence type="ECO:0000256" key="7">
    <source>
        <dbReference type="RuleBase" id="RU003355"/>
    </source>
</evidence>
<dbReference type="GO" id="GO:0005615">
    <property type="term" value="C:extracellular space"/>
    <property type="evidence" value="ECO:0007669"/>
    <property type="project" value="TreeGrafter"/>
</dbReference>
<feature type="compositionally biased region" description="Polar residues" evidence="8">
    <location>
        <begin position="387"/>
        <end position="399"/>
    </location>
</feature>
<dbReference type="FunFam" id="3.40.50.200:FF:000014">
    <property type="entry name" value="Proteinase K"/>
    <property type="match status" value="1"/>
</dbReference>
<reference evidence="12" key="2">
    <citation type="submission" date="2020-09" db="EMBL/GenBank/DDBJ databases">
        <authorList>
            <person name="Sun Q."/>
            <person name="Ohkuma M."/>
        </authorList>
    </citation>
    <scope>NUCLEOTIDE SEQUENCE</scope>
    <source>
        <strain evidence="12">JCM 4518</strain>
    </source>
</reference>
<proteinExistence type="inferred from homology"/>
<dbReference type="InterPro" id="IPR010259">
    <property type="entry name" value="S8pro/Inhibitor_I9"/>
</dbReference>
<evidence type="ECO:0000256" key="5">
    <source>
        <dbReference type="PIRSR" id="PIRSR615500-1"/>
    </source>
</evidence>
<feature type="chain" id="PRO_5037456037" evidence="9">
    <location>
        <begin position="35"/>
        <end position="407"/>
    </location>
</feature>
<dbReference type="Gene3D" id="3.40.50.200">
    <property type="entry name" value="Peptidase S8/S53 domain"/>
    <property type="match status" value="1"/>
</dbReference>
<keyword evidence="4 6" id="KW-0720">Serine protease</keyword>
<feature type="active site" description="Charge relay system" evidence="5 6">
    <location>
        <position position="166"/>
    </location>
</feature>
<dbReference type="Gene3D" id="3.30.70.80">
    <property type="entry name" value="Peptidase S8 propeptide/proteinase inhibitor I9"/>
    <property type="match status" value="1"/>
</dbReference>
<dbReference type="InterPro" id="IPR050131">
    <property type="entry name" value="Peptidase_S8_subtilisin-like"/>
</dbReference>
<dbReference type="InterPro" id="IPR036852">
    <property type="entry name" value="Peptidase_S8/S53_dom_sf"/>
</dbReference>
<name>A0A918T4G1_9ACTN</name>
<feature type="domain" description="Inhibitor I9" evidence="11">
    <location>
        <begin position="82"/>
        <end position="125"/>
    </location>
</feature>
<feature type="active site" description="Charge relay system" evidence="5 6">
    <location>
        <position position="353"/>
    </location>
</feature>
<dbReference type="CDD" id="cd04077">
    <property type="entry name" value="Peptidases_S8_PCSK9_ProteinaseK_like"/>
    <property type="match status" value="1"/>
</dbReference>
<dbReference type="PROSITE" id="PS00138">
    <property type="entry name" value="SUBTILASE_SER"/>
    <property type="match status" value="1"/>
</dbReference>
<dbReference type="PROSITE" id="PS51892">
    <property type="entry name" value="SUBTILASE"/>
    <property type="match status" value="1"/>
</dbReference>
<dbReference type="Pfam" id="PF05922">
    <property type="entry name" value="Inhibitor_I9"/>
    <property type="match status" value="1"/>
</dbReference>
<dbReference type="InterPro" id="IPR023828">
    <property type="entry name" value="Peptidase_S8_Ser-AS"/>
</dbReference>
<organism evidence="12 13">
    <name type="scientific">Streptomyces termitum</name>
    <dbReference type="NCBI Taxonomy" id="67368"/>
    <lineage>
        <taxon>Bacteria</taxon>
        <taxon>Bacillati</taxon>
        <taxon>Actinomycetota</taxon>
        <taxon>Actinomycetes</taxon>
        <taxon>Kitasatosporales</taxon>
        <taxon>Streptomycetaceae</taxon>
        <taxon>Streptomyces</taxon>
    </lineage>
</organism>
<evidence type="ECO:0000313" key="13">
    <source>
        <dbReference type="Proteomes" id="UP000644020"/>
    </source>
</evidence>
<evidence type="ECO:0000256" key="8">
    <source>
        <dbReference type="SAM" id="MobiDB-lite"/>
    </source>
</evidence>
<evidence type="ECO:0000256" key="3">
    <source>
        <dbReference type="ARBA" id="ARBA00022801"/>
    </source>
</evidence>
<evidence type="ECO:0000256" key="6">
    <source>
        <dbReference type="PROSITE-ProRule" id="PRU01240"/>
    </source>
</evidence>
<keyword evidence="2 6" id="KW-0645">Protease</keyword>
<accession>A0A918T4G1</accession>
<dbReference type="InterPro" id="IPR037045">
    <property type="entry name" value="S8pro/Inhibitor_I9_sf"/>
</dbReference>
<evidence type="ECO:0000256" key="9">
    <source>
        <dbReference type="SAM" id="SignalP"/>
    </source>
</evidence>
<dbReference type="GO" id="GO:0006508">
    <property type="term" value="P:proteolysis"/>
    <property type="evidence" value="ECO:0007669"/>
    <property type="project" value="UniProtKB-KW"/>
</dbReference>
<dbReference type="PROSITE" id="PS51318">
    <property type="entry name" value="TAT"/>
    <property type="match status" value="1"/>
</dbReference>
<evidence type="ECO:0000256" key="4">
    <source>
        <dbReference type="ARBA" id="ARBA00022825"/>
    </source>
</evidence>
<protein>
    <submittedName>
        <fullName evidence="12">Uncharacterized protein</fullName>
    </submittedName>
</protein>
<evidence type="ECO:0000259" key="11">
    <source>
        <dbReference type="Pfam" id="PF05922"/>
    </source>
</evidence>
<keyword evidence="9" id="KW-0732">Signal</keyword>